<feature type="transmembrane region" description="Helical" evidence="13">
    <location>
        <begin position="728"/>
        <end position="746"/>
    </location>
</feature>
<keyword evidence="7" id="KW-0479">Metal-binding</keyword>
<dbReference type="GO" id="GO:0005507">
    <property type="term" value="F:copper ion binding"/>
    <property type="evidence" value="ECO:0007669"/>
    <property type="project" value="TreeGrafter"/>
</dbReference>
<feature type="domain" description="P-type ATPase A" evidence="14">
    <location>
        <begin position="248"/>
        <end position="327"/>
    </location>
</feature>
<dbReference type="RefSeq" id="WP_130557459.1">
    <property type="nucleotide sequence ID" value="NZ_AP028947.1"/>
</dbReference>
<dbReference type="Proteomes" id="UP001329151">
    <property type="component" value="Chromosome"/>
</dbReference>
<evidence type="ECO:0000313" key="15">
    <source>
        <dbReference type="EMBL" id="BET27467.1"/>
    </source>
</evidence>
<keyword evidence="10 13" id="KW-1133">Transmembrane helix</keyword>
<dbReference type="PRINTS" id="PR00119">
    <property type="entry name" value="CATATPASE"/>
</dbReference>
<protein>
    <submittedName>
        <fullName evidence="15">Heavy metal translocating P-type ATPase</fullName>
    </submittedName>
</protein>
<organism evidence="15 16">
    <name type="scientific">Limnobacter thiooxidans</name>
    <dbReference type="NCBI Taxonomy" id="131080"/>
    <lineage>
        <taxon>Bacteria</taxon>
        <taxon>Pseudomonadati</taxon>
        <taxon>Pseudomonadota</taxon>
        <taxon>Betaproteobacteria</taxon>
        <taxon>Burkholderiales</taxon>
        <taxon>Burkholderiaceae</taxon>
        <taxon>Limnobacter</taxon>
    </lineage>
</organism>
<evidence type="ECO:0000256" key="7">
    <source>
        <dbReference type="ARBA" id="ARBA00022723"/>
    </source>
</evidence>
<dbReference type="GO" id="GO:0016887">
    <property type="term" value="F:ATP hydrolysis activity"/>
    <property type="evidence" value="ECO:0007669"/>
    <property type="project" value="InterPro"/>
</dbReference>
<keyword evidence="9" id="KW-1278">Translocase</keyword>
<proteinExistence type="inferred from homology"/>
<evidence type="ECO:0000256" key="8">
    <source>
        <dbReference type="ARBA" id="ARBA00022842"/>
    </source>
</evidence>
<dbReference type="CDD" id="cd00371">
    <property type="entry name" value="HMA"/>
    <property type="match status" value="1"/>
</dbReference>
<dbReference type="PANTHER" id="PTHR43520:SF5">
    <property type="entry name" value="CATION-TRANSPORTING P-TYPE ATPASE-RELATED"/>
    <property type="match status" value="1"/>
</dbReference>
<dbReference type="GO" id="GO:0005524">
    <property type="term" value="F:ATP binding"/>
    <property type="evidence" value="ECO:0007669"/>
    <property type="project" value="InterPro"/>
</dbReference>
<evidence type="ECO:0000256" key="1">
    <source>
        <dbReference type="ARBA" id="ARBA00004651"/>
    </source>
</evidence>
<dbReference type="PROSITE" id="PS00154">
    <property type="entry name" value="ATPASE_E1_E2"/>
    <property type="match status" value="1"/>
</dbReference>
<keyword evidence="12 13" id="KW-0472">Membrane</keyword>
<dbReference type="Pfam" id="PF00122">
    <property type="entry name" value="E1-E2_ATPase"/>
    <property type="match status" value="1"/>
</dbReference>
<reference evidence="15 16" key="1">
    <citation type="submission" date="2023-10" db="EMBL/GenBank/DDBJ databases">
        <title>Complete Genome Sequence of Limnobacter thiooxidans CS-K2T, Isolated from freshwater lake sediments in Bavaria, Germany.</title>
        <authorList>
            <person name="Naruki M."/>
            <person name="Watanabe A."/>
            <person name="Warashina T."/>
            <person name="Morita T."/>
            <person name="Arakawa K."/>
        </authorList>
    </citation>
    <scope>NUCLEOTIDE SEQUENCE [LARGE SCALE GENOMIC DNA]</scope>
    <source>
        <strain evidence="15 16">CS-K2</strain>
    </source>
</reference>
<dbReference type="InterPro" id="IPR023298">
    <property type="entry name" value="ATPase_P-typ_TM_dom_sf"/>
</dbReference>
<evidence type="ECO:0000256" key="12">
    <source>
        <dbReference type="ARBA" id="ARBA00023136"/>
    </source>
</evidence>
<dbReference type="InterPro" id="IPR036412">
    <property type="entry name" value="HAD-like_sf"/>
</dbReference>
<feature type="transmembrane region" description="Helical" evidence="13">
    <location>
        <begin position="179"/>
        <end position="200"/>
    </location>
</feature>
<dbReference type="SUPFAM" id="SSF81653">
    <property type="entry name" value="Calcium ATPase, transduction domain A"/>
    <property type="match status" value="1"/>
</dbReference>
<feature type="transmembrane region" description="Helical" evidence="13">
    <location>
        <begin position="206"/>
        <end position="226"/>
    </location>
</feature>
<dbReference type="SUPFAM" id="SSF81660">
    <property type="entry name" value="Metal cation-transporting ATPase, ATP-binding domain N"/>
    <property type="match status" value="1"/>
</dbReference>
<keyword evidence="3" id="KW-0813">Transport</keyword>
<evidence type="ECO:0000256" key="4">
    <source>
        <dbReference type="ARBA" id="ARBA00022475"/>
    </source>
</evidence>
<evidence type="ECO:0000256" key="2">
    <source>
        <dbReference type="ARBA" id="ARBA00006024"/>
    </source>
</evidence>
<comment type="similarity">
    <text evidence="2">Belongs to the cation transport ATPase (P-type) (TC 3.A.3) family. Type IB subfamily.</text>
</comment>
<dbReference type="SUPFAM" id="SSF56784">
    <property type="entry name" value="HAD-like"/>
    <property type="match status" value="1"/>
</dbReference>
<dbReference type="KEGG" id="lto:RGQ30_29680"/>
<dbReference type="Gene3D" id="1.20.1110.10">
    <property type="entry name" value="Calcium-transporting ATPase, transmembrane domain"/>
    <property type="match status" value="1"/>
</dbReference>
<evidence type="ECO:0000313" key="16">
    <source>
        <dbReference type="Proteomes" id="UP001329151"/>
    </source>
</evidence>
<feature type="transmembrane region" description="Helical" evidence="13">
    <location>
        <begin position="389"/>
        <end position="413"/>
    </location>
</feature>
<feature type="transmembrane region" description="Helical" evidence="13">
    <location>
        <begin position="149"/>
        <end position="167"/>
    </location>
</feature>
<evidence type="ECO:0000256" key="13">
    <source>
        <dbReference type="SAM" id="Phobius"/>
    </source>
</evidence>
<evidence type="ECO:0000259" key="14">
    <source>
        <dbReference type="Pfam" id="PF00122"/>
    </source>
</evidence>
<dbReference type="InterPro" id="IPR018303">
    <property type="entry name" value="ATPase_P-typ_P_site"/>
</dbReference>
<keyword evidence="11" id="KW-0406">Ion transport</keyword>
<dbReference type="InterPro" id="IPR059000">
    <property type="entry name" value="ATPase_P-type_domA"/>
</dbReference>
<dbReference type="NCBIfam" id="TIGR01494">
    <property type="entry name" value="ATPase_P-type"/>
    <property type="match status" value="2"/>
</dbReference>
<comment type="subcellular location">
    <subcellularLocation>
        <location evidence="1">Cell membrane</location>
        <topology evidence="1">Multi-pass membrane protein</topology>
    </subcellularLocation>
</comment>
<evidence type="ECO:0000256" key="10">
    <source>
        <dbReference type="ARBA" id="ARBA00022989"/>
    </source>
</evidence>
<sequence>MNSSTPISEDDLGSRQVRRADGLWEGIARVSGMDCGACAVELEHAARQIEGLNEFSVNPASSLARWAASTPQAILQMATRARRLGYSLGSDSTNCSQQQALRNRKAARSRFLRFLVAALCMMQIMMYSAPEYVYSPAEIGIAETGLLRWAQWVLALPLMLYSAAPYFRRAWVAVWQRRLVMDQPIVLGLMLAFALSSLNLNNLSHHVWFDSIAMLLTLLLLVQMGVENQTARALQHLSGLQPDLPLQVEVPDGPLWKTMAVAQLAAGQMYRLNESQAVPVDSELIEEHSEVWVDEAMRTGEVDPVLKKQGDLIQAGSRLLSAQAHLRSLPLAGGDSLTALGQLLLQALAAKPGHQDKVDRLLPWFVFGVLLCALGTTLYWAVYRAQPEVAASATLAVLIVTCPCALALALPLVRLFGIRRLADQGVLVRNPQALDTLAQVTVVAMDKTGTLTRADSVQVRHQALAGVPEILDARLLNAICMLARKSVHPVSKAIAAHLFRTLSAQATPVQWLQFEEQAGAGLSALFQLDGKLVELRLGSVAHCGLLDVKNTDNQTLACCTVNFNPGSLQALSFSINLQADHALIPQMFALKKRGLSLNLLSGDQPEAVRHWMPKLPFSARLGGMGPEDKTQWIAHQQATHQCVAMVGDGLNDSGAFARADVSFAAAGASTLSAGQADFLLLQPGVAGVLDAFTTARLVEKVGRQNLFWALAYNGIAVPVAAMGLLNPWMASVGMGLSSLLVFFNALRVKQGRG</sequence>
<keyword evidence="16" id="KW-1185">Reference proteome</keyword>
<dbReference type="InterPro" id="IPR036163">
    <property type="entry name" value="HMA_dom_sf"/>
</dbReference>
<feature type="transmembrane region" description="Helical" evidence="13">
    <location>
        <begin position="361"/>
        <end position="383"/>
    </location>
</feature>
<dbReference type="InterPro" id="IPR001757">
    <property type="entry name" value="P_typ_ATPase"/>
</dbReference>
<dbReference type="PANTHER" id="PTHR43520">
    <property type="entry name" value="ATP7, ISOFORM B"/>
    <property type="match status" value="1"/>
</dbReference>
<dbReference type="GO" id="GO:0043682">
    <property type="term" value="F:P-type divalent copper transporter activity"/>
    <property type="evidence" value="ECO:0007669"/>
    <property type="project" value="TreeGrafter"/>
</dbReference>
<dbReference type="GO" id="GO:0005886">
    <property type="term" value="C:plasma membrane"/>
    <property type="evidence" value="ECO:0007669"/>
    <property type="project" value="UniProtKB-SubCell"/>
</dbReference>
<dbReference type="Gene3D" id="3.40.50.1000">
    <property type="entry name" value="HAD superfamily/HAD-like"/>
    <property type="match status" value="2"/>
</dbReference>
<evidence type="ECO:0000256" key="5">
    <source>
        <dbReference type="ARBA" id="ARBA00022553"/>
    </source>
</evidence>
<name>A0AA86J0P5_9BURK</name>
<dbReference type="AlphaFoldDB" id="A0AA86J0P5"/>
<evidence type="ECO:0000256" key="3">
    <source>
        <dbReference type="ARBA" id="ARBA00022448"/>
    </source>
</evidence>
<gene>
    <name evidence="15" type="ORF">RGQ30_29680</name>
</gene>
<dbReference type="SUPFAM" id="SSF55008">
    <property type="entry name" value="HMA, heavy metal-associated domain"/>
    <property type="match status" value="1"/>
</dbReference>
<dbReference type="InterPro" id="IPR006121">
    <property type="entry name" value="HMA_dom"/>
</dbReference>
<accession>A0AA86J0P5</accession>
<dbReference type="Gene3D" id="3.40.1110.10">
    <property type="entry name" value="Calcium-transporting ATPase, cytoplasmic domain N"/>
    <property type="match status" value="1"/>
</dbReference>
<feature type="transmembrane region" description="Helical" evidence="13">
    <location>
        <begin position="111"/>
        <end position="129"/>
    </location>
</feature>
<dbReference type="Gene3D" id="2.70.150.10">
    <property type="entry name" value="Calcium-transporting ATPase, cytoplasmic transduction domain A"/>
    <property type="match status" value="1"/>
</dbReference>
<dbReference type="Gene3D" id="3.30.70.100">
    <property type="match status" value="1"/>
</dbReference>
<dbReference type="InterPro" id="IPR023214">
    <property type="entry name" value="HAD_sf"/>
</dbReference>
<dbReference type="InterPro" id="IPR008250">
    <property type="entry name" value="ATPase_P-typ_transduc_dom_A_sf"/>
</dbReference>
<evidence type="ECO:0000256" key="6">
    <source>
        <dbReference type="ARBA" id="ARBA00022692"/>
    </source>
</evidence>
<feature type="transmembrane region" description="Helical" evidence="13">
    <location>
        <begin position="706"/>
        <end position="722"/>
    </location>
</feature>
<keyword evidence="8" id="KW-0460">Magnesium</keyword>
<evidence type="ECO:0000256" key="9">
    <source>
        <dbReference type="ARBA" id="ARBA00022967"/>
    </source>
</evidence>
<dbReference type="InterPro" id="IPR023299">
    <property type="entry name" value="ATPase_P-typ_cyto_dom_N"/>
</dbReference>
<keyword evidence="4" id="KW-1003">Cell membrane</keyword>
<dbReference type="Pfam" id="PF00702">
    <property type="entry name" value="Hydrolase"/>
    <property type="match status" value="1"/>
</dbReference>
<dbReference type="EMBL" id="AP028947">
    <property type="protein sequence ID" value="BET27467.1"/>
    <property type="molecule type" value="Genomic_DNA"/>
</dbReference>
<keyword evidence="5" id="KW-0597">Phosphoprotein</keyword>
<keyword evidence="6 13" id="KW-0812">Transmembrane</keyword>
<dbReference type="SUPFAM" id="SSF81665">
    <property type="entry name" value="Calcium ATPase, transmembrane domain M"/>
    <property type="match status" value="1"/>
</dbReference>
<evidence type="ECO:0000256" key="11">
    <source>
        <dbReference type="ARBA" id="ARBA00023065"/>
    </source>
</evidence>
<dbReference type="GO" id="GO:0055070">
    <property type="term" value="P:copper ion homeostasis"/>
    <property type="evidence" value="ECO:0007669"/>
    <property type="project" value="TreeGrafter"/>
</dbReference>